<proteinExistence type="predicted"/>
<comment type="caution">
    <text evidence="1">The sequence shown here is derived from an EMBL/GenBank/DDBJ whole genome shotgun (WGS) entry which is preliminary data.</text>
</comment>
<name>A0A6S7I844_PARCT</name>
<evidence type="ECO:0000313" key="1">
    <source>
        <dbReference type="EMBL" id="CAB4002352.1"/>
    </source>
</evidence>
<dbReference type="EMBL" id="CACRXK020004328">
    <property type="protein sequence ID" value="CAB4002352.1"/>
    <property type="molecule type" value="Genomic_DNA"/>
</dbReference>
<evidence type="ECO:0000313" key="2">
    <source>
        <dbReference type="Proteomes" id="UP001152795"/>
    </source>
</evidence>
<sequence length="402" mass="46304">MDLINRYESDSDEVEVEELNSTNVRNENAVSVISDNENYDTFEEFSDESIAIVSDSEEELRPLEYYNDNPNIPYYSKGKKDFKMSEVLHAIQLSVDADRICVERPLGVTEDASFVIDTSKLEARKDYLEDNTGNFRNLGHCGTVFTVKNDKIVSMSAMERSLKDRPPLKRGEFLVKVVYWGHKKHKDFKKRTYEVSSFRGEGVFVLVRYLFEDEAHEVSPCKKMRTSEGAKQKIRDRIKSHKTPSAIFDDLFEEAGGMEFACTADLPRSIGQIKYERHKQRKKSDIDEMATLLQLSKQNSYIRNLQWTPHPRMVVLTENVVQDVVDFCTNPESFSPFTIDTTFNVGPFYVTTTTYKHLKLVDEVGFQEKSVASWSSIVSRKTRYWAVSLLCPNVARGKPGHW</sequence>
<protein>
    <submittedName>
        <fullName evidence="1">Uncharacterized protein</fullName>
    </submittedName>
</protein>
<dbReference type="OrthoDB" id="5981259at2759"/>
<keyword evidence="2" id="KW-1185">Reference proteome</keyword>
<accession>A0A6S7I844</accession>
<organism evidence="1 2">
    <name type="scientific">Paramuricea clavata</name>
    <name type="common">Red gorgonian</name>
    <name type="synonym">Violescent sea-whip</name>
    <dbReference type="NCBI Taxonomy" id="317549"/>
    <lineage>
        <taxon>Eukaryota</taxon>
        <taxon>Metazoa</taxon>
        <taxon>Cnidaria</taxon>
        <taxon>Anthozoa</taxon>
        <taxon>Octocorallia</taxon>
        <taxon>Malacalcyonacea</taxon>
        <taxon>Plexauridae</taxon>
        <taxon>Paramuricea</taxon>
    </lineage>
</organism>
<dbReference type="Proteomes" id="UP001152795">
    <property type="component" value="Unassembled WGS sequence"/>
</dbReference>
<reference evidence="1" key="1">
    <citation type="submission" date="2020-04" db="EMBL/GenBank/DDBJ databases">
        <authorList>
            <person name="Alioto T."/>
            <person name="Alioto T."/>
            <person name="Gomez Garrido J."/>
        </authorList>
    </citation>
    <scope>NUCLEOTIDE SEQUENCE</scope>
    <source>
        <strain evidence="1">A484AB</strain>
    </source>
</reference>
<dbReference type="AlphaFoldDB" id="A0A6S7I844"/>
<gene>
    <name evidence="1" type="ORF">PACLA_8A020103</name>
</gene>